<sequence length="34" mass="3637">MSDRRLDEDWLAVVVGLVLFALALLGVIAPGMVP</sequence>
<accession>A0A2P8IC41</accession>
<feature type="transmembrane region" description="Helical" evidence="1">
    <location>
        <begin position="12"/>
        <end position="33"/>
    </location>
</feature>
<dbReference type="AlphaFoldDB" id="A0A2P8IC41"/>
<keyword evidence="1" id="KW-0472">Membrane</keyword>
<evidence type="ECO:0000256" key="1">
    <source>
        <dbReference type="SAM" id="Phobius"/>
    </source>
</evidence>
<keyword evidence="1" id="KW-0812">Transmembrane</keyword>
<dbReference type="Proteomes" id="UP000241118">
    <property type="component" value="Unassembled WGS sequence"/>
</dbReference>
<keyword evidence="1" id="KW-1133">Transmembrane helix</keyword>
<comment type="caution">
    <text evidence="2">The sequence shown here is derived from an EMBL/GenBank/DDBJ whole genome shotgun (WGS) entry which is preliminary data.</text>
</comment>
<proteinExistence type="predicted"/>
<reference evidence="2 3" key="1">
    <citation type="submission" date="2018-03" db="EMBL/GenBank/DDBJ databases">
        <title>Genomic Encyclopedia of Type Strains, Phase III (KMG-III): the genomes of soil and plant-associated and newly described type strains.</title>
        <authorList>
            <person name="Whitman W."/>
        </authorList>
    </citation>
    <scope>NUCLEOTIDE SEQUENCE [LARGE SCALE GENOMIC DNA]</scope>
    <source>
        <strain evidence="2 3">CGMCC 4.7097</strain>
    </source>
</reference>
<protein>
    <submittedName>
        <fullName evidence="2">Uncharacterized protein</fullName>
    </submittedName>
</protein>
<evidence type="ECO:0000313" key="3">
    <source>
        <dbReference type="Proteomes" id="UP000241118"/>
    </source>
</evidence>
<keyword evidence="3" id="KW-1185">Reference proteome</keyword>
<organism evidence="2 3">
    <name type="scientific">Saccharothrix carnea</name>
    <dbReference type="NCBI Taxonomy" id="1280637"/>
    <lineage>
        <taxon>Bacteria</taxon>
        <taxon>Bacillati</taxon>
        <taxon>Actinomycetota</taxon>
        <taxon>Actinomycetes</taxon>
        <taxon>Pseudonocardiales</taxon>
        <taxon>Pseudonocardiaceae</taxon>
        <taxon>Saccharothrix</taxon>
    </lineage>
</organism>
<dbReference type="EMBL" id="PYAX01000004">
    <property type="protein sequence ID" value="PSL56038.1"/>
    <property type="molecule type" value="Genomic_DNA"/>
</dbReference>
<gene>
    <name evidence="2" type="ORF">B0I31_104329</name>
</gene>
<name>A0A2P8IC41_SACCR</name>
<evidence type="ECO:0000313" key="2">
    <source>
        <dbReference type="EMBL" id="PSL56038.1"/>
    </source>
</evidence>